<organism evidence="3 4">
    <name type="scientific">Herbidospora galbida</name>
    <dbReference type="NCBI Taxonomy" id="2575442"/>
    <lineage>
        <taxon>Bacteria</taxon>
        <taxon>Bacillati</taxon>
        <taxon>Actinomycetota</taxon>
        <taxon>Actinomycetes</taxon>
        <taxon>Streptosporangiales</taxon>
        <taxon>Streptosporangiaceae</taxon>
        <taxon>Herbidospora</taxon>
    </lineage>
</organism>
<sequence>MSAPESYGPFAAARRADILAAFDVHLSAEDSLYESPERLALTRAEFASALVGARLPGEARMLLELALPDLTSARPATAHARLLLATVELLTGDVRRAEDTASTALTEFGRLGRAAWETRARDVLLRARLAQTTENGLDDGLRLGRPAQAAESGIEEGLLGECAAGADELEAAGWRSEADELRLFAVSAFVRRCGRGVGGLVVAQRMLDRVRDGSGCVATRLHAEALRRWVGGELAEALELTRRGFAESLREMSRLASETSPGDAAVRGATEPPQPASMPLPTDRHHDAMPDSGGFASASDGVSKVTEGGRPGGHPTTPPVPAIRMSRNFVTSTLGAVPHVRRLADERWRVSRVAEEIATLGLELAIRQESADDVLLWSERWRALVSGAEPVAERPEVLVELVRDQDALHAVVAHGDRVTLHGLGSLSAVTEAMVRIRYNLRRRNLRDTRPEGEEGLSPGLLRELSALDEALIRPLRLPPGAVSVVPTVALHSLPWSLLPSLRGRAVSVAPSAALAVTRREVGVPVVALAGPDLAHAEEEVAAVVGVHEKGERVPATRAALLEALGRAGIVHIAAHGIFSGRRPMMSSILLDDGPLLVHEFFRLTRVPPLVVLSSCDAGMASAPADGAAFGLAGAFLDRGARTVIAGIVPVRDDEAARLMVEFHRLLARGQSPAQALAGAAVATDVPGFACFGTG</sequence>
<dbReference type="AlphaFoldDB" id="A0A4U3MF13"/>
<evidence type="ECO:0000259" key="2">
    <source>
        <dbReference type="Pfam" id="PF12770"/>
    </source>
</evidence>
<keyword evidence="4" id="KW-1185">Reference proteome</keyword>
<name>A0A4U3MF13_9ACTN</name>
<dbReference type="InterPro" id="IPR024983">
    <property type="entry name" value="CHAT_dom"/>
</dbReference>
<evidence type="ECO:0000313" key="4">
    <source>
        <dbReference type="Proteomes" id="UP000308705"/>
    </source>
</evidence>
<dbReference type="Pfam" id="PF12770">
    <property type="entry name" value="CHAT"/>
    <property type="match status" value="1"/>
</dbReference>
<comment type="caution">
    <text evidence="3">The sequence shown here is derived from an EMBL/GenBank/DDBJ whole genome shotgun (WGS) entry which is preliminary data.</text>
</comment>
<feature type="domain" description="CHAT" evidence="2">
    <location>
        <begin position="463"/>
        <end position="680"/>
    </location>
</feature>
<gene>
    <name evidence="3" type="ORF">FDA94_18565</name>
</gene>
<accession>A0A4U3MF13</accession>
<dbReference type="RefSeq" id="WP_137248330.1">
    <property type="nucleotide sequence ID" value="NZ_SZQA01000017.1"/>
</dbReference>
<evidence type="ECO:0000256" key="1">
    <source>
        <dbReference type="SAM" id="MobiDB-lite"/>
    </source>
</evidence>
<evidence type="ECO:0000313" key="3">
    <source>
        <dbReference type="EMBL" id="TKK87129.1"/>
    </source>
</evidence>
<dbReference type="Proteomes" id="UP000308705">
    <property type="component" value="Unassembled WGS sequence"/>
</dbReference>
<protein>
    <submittedName>
        <fullName evidence="3">CHAT domain-containing protein</fullName>
    </submittedName>
</protein>
<proteinExistence type="predicted"/>
<feature type="region of interest" description="Disordered" evidence="1">
    <location>
        <begin position="252"/>
        <end position="322"/>
    </location>
</feature>
<reference evidence="3 4" key="1">
    <citation type="submission" date="2019-04" db="EMBL/GenBank/DDBJ databases">
        <title>Herbidospora sp. NEAU-GS14.nov., a novel actinomycete isolated from soil.</title>
        <authorList>
            <person name="Han L."/>
        </authorList>
    </citation>
    <scope>NUCLEOTIDE SEQUENCE [LARGE SCALE GENOMIC DNA]</scope>
    <source>
        <strain evidence="3 4">NEAU-GS14</strain>
    </source>
</reference>
<dbReference type="OrthoDB" id="9761935at2"/>
<dbReference type="EMBL" id="SZQA01000017">
    <property type="protein sequence ID" value="TKK87129.1"/>
    <property type="molecule type" value="Genomic_DNA"/>
</dbReference>